<gene>
    <name evidence="2" type="ORF">L195_g047269</name>
</gene>
<name>A0A2K3MK39_TRIPR</name>
<dbReference type="EMBL" id="ASHM01065157">
    <property type="protein sequence ID" value="PNX91140.1"/>
    <property type="molecule type" value="Genomic_DNA"/>
</dbReference>
<evidence type="ECO:0000313" key="3">
    <source>
        <dbReference type="Proteomes" id="UP000236291"/>
    </source>
</evidence>
<feature type="region of interest" description="Disordered" evidence="1">
    <location>
        <begin position="19"/>
        <end position="48"/>
    </location>
</feature>
<evidence type="ECO:0000313" key="2">
    <source>
        <dbReference type="EMBL" id="PNX91140.1"/>
    </source>
</evidence>
<reference evidence="2 3" key="2">
    <citation type="journal article" date="2017" name="Front. Plant Sci.">
        <title>Gene Classification and Mining of Molecular Markers Useful in Red Clover (Trifolium pratense) Breeding.</title>
        <authorList>
            <person name="Istvanek J."/>
            <person name="Dluhosova J."/>
            <person name="Dluhos P."/>
            <person name="Patkova L."/>
            <person name="Nedelnik J."/>
            <person name="Repkova J."/>
        </authorList>
    </citation>
    <scope>NUCLEOTIDE SEQUENCE [LARGE SCALE GENOMIC DNA]</scope>
    <source>
        <strain evidence="3">cv. Tatra</strain>
        <tissue evidence="2">Young leaves</tissue>
    </source>
</reference>
<evidence type="ECO:0000256" key="1">
    <source>
        <dbReference type="SAM" id="MobiDB-lite"/>
    </source>
</evidence>
<feature type="compositionally biased region" description="Basic and acidic residues" evidence="1">
    <location>
        <begin position="25"/>
        <end position="41"/>
    </location>
</feature>
<reference evidence="2 3" key="1">
    <citation type="journal article" date="2014" name="Am. J. Bot.">
        <title>Genome assembly and annotation for red clover (Trifolium pratense; Fabaceae).</title>
        <authorList>
            <person name="Istvanek J."/>
            <person name="Jaros M."/>
            <person name="Krenek A."/>
            <person name="Repkova J."/>
        </authorList>
    </citation>
    <scope>NUCLEOTIDE SEQUENCE [LARGE SCALE GENOMIC DNA]</scope>
    <source>
        <strain evidence="3">cv. Tatra</strain>
        <tissue evidence="2">Young leaves</tissue>
    </source>
</reference>
<accession>A0A2K3MK39</accession>
<sequence>MNLVEPRIVKNISTALMNHTWSRNRRGEQPRSQRRRGESRKLPHSFKSKPCYPIRIRATLKGERGVPDEIRAENSRVGQSVL</sequence>
<protein>
    <submittedName>
        <fullName evidence="2">Uncharacterized protein</fullName>
    </submittedName>
</protein>
<proteinExistence type="predicted"/>
<dbReference type="AlphaFoldDB" id="A0A2K3MK39"/>
<organism evidence="2 3">
    <name type="scientific">Trifolium pratense</name>
    <name type="common">Red clover</name>
    <dbReference type="NCBI Taxonomy" id="57577"/>
    <lineage>
        <taxon>Eukaryota</taxon>
        <taxon>Viridiplantae</taxon>
        <taxon>Streptophyta</taxon>
        <taxon>Embryophyta</taxon>
        <taxon>Tracheophyta</taxon>
        <taxon>Spermatophyta</taxon>
        <taxon>Magnoliopsida</taxon>
        <taxon>eudicotyledons</taxon>
        <taxon>Gunneridae</taxon>
        <taxon>Pentapetalae</taxon>
        <taxon>rosids</taxon>
        <taxon>fabids</taxon>
        <taxon>Fabales</taxon>
        <taxon>Fabaceae</taxon>
        <taxon>Papilionoideae</taxon>
        <taxon>50 kb inversion clade</taxon>
        <taxon>NPAAA clade</taxon>
        <taxon>Hologalegina</taxon>
        <taxon>IRL clade</taxon>
        <taxon>Trifolieae</taxon>
        <taxon>Trifolium</taxon>
    </lineage>
</organism>
<feature type="compositionally biased region" description="Basic and acidic residues" evidence="1">
    <location>
        <begin position="63"/>
        <end position="74"/>
    </location>
</feature>
<comment type="caution">
    <text evidence="2">The sequence shown here is derived from an EMBL/GenBank/DDBJ whole genome shotgun (WGS) entry which is preliminary data.</text>
</comment>
<feature type="region of interest" description="Disordered" evidence="1">
    <location>
        <begin position="63"/>
        <end position="82"/>
    </location>
</feature>
<dbReference type="Proteomes" id="UP000236291">
    <property type="component" value="Unassembled WGS sequence"/>
</dbReference>